<dbReference type="AlphaFoldDB" id="A0A843XH57"/>
<dbReference type="CDD" id="cd00051">
    <property type="entry name" value="EFh"/>
    <property type="match status" value="1"/>
</dbReference>
<dbReference type="PROSITE" id="PS50222">
    <property type="entry name" value="EF_HAND_2"/>
    <property type="match status" value="1"/>
</dbReference>
<feature type="region of interest" description="Disordered" evidence="2">
    <location>
        <begin position="1"/>
        <end position="35"/>
    </location>
</feature>
<dbReference type="EMBL" id="NMUH01008293">
    <property type="protein sequence ID" value="MQM18572.1"/>
    <property type="molecule type" value="Genomic_DNA"/>
</dbReference>
<dbReference type="PANTHER" id="PTHR47319">
    <property type="entry name" value="CALCIUM-BINDING PROTEIN KIC"/>
    <property type="match status" value="1"/>
</dbReference>
<proteinExistence type="predicted"/>
<dbReference type="Pfam" id="PF13833">
    <property type="entry name" value="EF-hand_8"/>
    <property type="match status" value="1"/>
</dbReference>
<keyword evidence="5" id="KW-1185">Reference proteome</keyword>
<dbReference type="InterPro" id="IPR018247">
    <property type="entry name" value="EF_Hand_1_Ca_BS"/>
</dbReference>
<dbReference type="InterPro" id="IPR002048">
    <property type="entry name" value="EF_hand_dom"/>
</dbReference>
<feature type="domain" description="EF-hand" evidence="3">
    <location>
        <begin position="212"/>
        <end position="247"/>
    </location>
</feature>
<organism evidence="4 5">
    <name type="scientific">Colocasia esculenta</name>
    <name type="common">Wild taro</name>
    <name type="synonym">Arum esculentum</name>
    <dbReference type="NCBI Taxonomy" id="4460"/>
    <lineage>
        <taxon>Eukaryota</taxon>
        <taxon>Viridiplantae</taxon>
        <taxon>Streptophyta</taxon>
        <taxon>Embryophyta</taxon>
        <taxon>Tracheophyta</taxon>
        <taxon>Spermatophyta</taxon>
        <taxon>Magnoliopsida</taxon>
        <taxon>Liliopsida</taxon>
        <taxon>Araceae</taxon>
        <taxon>Aroideae</taxon>
        <taxon>Colocasieae</taxon>
        <taxon>Colocasia</taxon>
    </lineage>
</organism>
<sequence length="273" mass="29963">MCPTARPQRGIDLLRSRPPSTSPPSTAPFPPLPTRTPDADAAVLPLIFHPTHSNSIQRTPSPPKLSPMAPCPHLSFLESPPHPLFKAAYVLPTSPHCILVSGFLSSLCSSPLYPHQLSLPFLGIPICSNERRRSPDNWVVAKFATFSPWNMAKNRQGDYFEDYLPVMAERLGGQALVDELCVGFQLLADPSRGLITFDSLKRNAAALGLGGMTDEELRGMLQEGDSDGDGALDQMEFCVLMFRLSPELMAESRRVAGEALRYDLTANRRGFFS</sequence>
<dbReference type="PANTHER" id="PTHR47319:SF6">
    <property type="entry name" value="OS06G0683400 PROTEIN"/>
    <property type="match status" value="1"/>
</dbReference>
<gene>
    <name evidence="4" type="ORF">Taro_051568</name>
</gene>
<dbReference type="InterPro" id="IPR044205">
    <property type="entry name" value="KIC/PBP1/KRP1"/>
</dbReference>
<dbReference type="InterPro" id="IPR011992">
    <property type="entry name" value="EF-hand-dom_pair"/>
</dbReference>
<name>A0A843XH57_COLES</name>
<dbReference type="Proteomes" id="UP000652761">
    <property type="component" value="Unassembled WGS sequence"/>
</dbReference>
<evidence type="ECO:0000256" key="1">
    <source>
        <dbReference type="ARBA" id="ARBA00022837"/>
    </source>
</evidence>
<evidence type="ECO:0000313" key="5">
    <source>
        <dbReference type="Proteomes" id="UP000652761"/>
    </source>
</evidence>
<dbReference type="PROSITE" id="PS00018">
    <property type="entry name" value="EF_HAND_1"/>
    <property type="match status" value="1"/>
</dbReference>
<dbReference type="SUPFAM" id="SSF47473">
    <property type="entry name" value="EF-hand"/>
    <property type="match status" value="1"/>
</dbReference>
<evidence type="ECO:0000259" key="3">
    <source>
        <dbReference type="PROSITE" id="PS50222"/>
    </source>
</evidence>
<dbReference type="GO" id="GO:0005509">
    <property type="term" value="F:calcium ion binding"/>
    <property type="evidence" value="ECO:0007669"/>
    <property type="project" value="InterPro"/>
</dbReference>
<comment type="caution">
    <text evidence="4">The sequence shown here is derived from an EMBL/GenBank/DDBJ whole genome shotgun (WGS) entry which is preliminary data.</text>
</comment>
<dbReference type="Gene3D" id="1.10.238.10">
    <property type="entry name" value="EF-hand"/>
    <property type="match status" value="1"/>
</dbReference>
<reference evidence="4" key="1">
    <citation type="submission" date="2017-07" db="EMBL/GenBank/DDBJ databases">
        <title>Taro Niue Genome Assembly and Annotation.</title>
        <authorList>
            <person name="Atibalentja N."/>
            <person name="Keating K."/>
            <person name="Fields C.J."/>
        </authorList>
    </citation>
    <scope>NUCLEOTIDE SEQUENCE</scope>
    <source>
        <strain evidence="4">Niue_2</strain>
        <tissue evidence="4">Leaf</tissue>
    </source>
</reference>
<feature type="compositionally biased region" description="Pro residues" evidence="2">
    <location>
        <begin position="20"/>
        <end position="34"/>
    </location>
</feature>
<dbReference type="OrthoDB" id="343296at2759"/>
<protein>
    <recommendedName>
        <fullName evidence="3">EF-hand domain-containing protein</fullName>
    </recommendedName>
</protein>
<evidence type="ECO:0000256" key="2">
    <source>
        <dbReference type="SAM" id="MobiDB-lite"/>
    </source>
</evidence>
<keyword evidence="1" id="KW-0106">Calcium</keyword>
<evidence type="ECO:0000313" key="4">
    <source>
        <dbReference type="EMBL" id="MQM18572.1"/>
    </source>
</evidence>
<accession>A0A843XH57</accession>